<keyword evidence="6" id="KW-0408">Iron</keyword>
<dbReference type="SUPFAM" id="SSF49482">
    <property type="entry name" value="Aromatic compound dioxygenase"/>
    <property type="match status" value="2"/>
</dbReference>
<feature type="compositionally biased region" description="Polar residues" evidence="7">
    <location>
        <begin position="1"/>
        <end position="13"/>
    </location>
</feature>
<feature type="domain" description="Catechol dioxygenase N-terminal" evidence="9">
    <location>
        <begin position="40"/>
        <end position="111"/>
    </location>
</feature>
<reference evidence="10 11" key="1">
    <citation type="journal article" date="2016" name="Front. Microbiol.">
        <title>Genome and transcriptome sequences reveal the specific parasitism of the nematophagous Purpureocillium lilacinum 36-1.</title>
        <authorList>
            <person name="Xie J."/>
            <person name="Li S."/>
            <person name="Mo C."/>
            <person name="Xiao X."/>
            <person name="Peng D."/>
            <person name="Wang G."/>
            <person name="Xiao Y."/>
        </authorList>
    </citation>
    <scope>NUCLEOTIDE SEQUENCE [LARGE SCALE GENOMIC DNA]</scope>
    <source>
        <strain evidence="10 11">36-1</strain>
    </source>
</reference>
<dbReference type="GO" id="GO:0009712">
    <property type="term" value="P:catechol-containing compound metabolic process"/>
    <property type="evidence" value="ECO:0007669"/>
    <property type="project" value="InterPro"/>
</dbReference>
<dbReference type="PANTHER" id="PTHR33711:SF7">
    <property type="entry name" value="INTRADIOL RING-CLEAVAGE DIOXYGENASES DOMAIN-CONTAINING PROTEIN-RELATED"/>
    <property type="match status" value="1"/>
</dbReference>
<sequence length="348" mass="38132">MSSAAQQQATANGHQGGDDDGLGPEFTRTVIESMGPATSPRLREVMSSLIRHVHDFAREVQLTTDEWMAGVQLINWAGQMSNEKRNEGQLLCDVLGLESLVDHITFSAATKSTKGLTASAILGPFWRHDTPLRENGSTISFDTPADAQVVYMHGKVADVKTGAPLADATVEVWQASTNGKAASRAVLLVACRGIFGASSGALDLTSTLPFAGLYEQQDDNQVEHNLRGVFKTDAEGKYSFYCLRPTPYPFQAHTHILPRQIPTDGPAGKLLNLMDRHVFRPAHIHFMVVADGYRSLVTQIFDEDCKYLGNDSVFAVKDDLRVRFVPREGDDKASLELEYDINLAPKAE</sequence>
<evidence type="ECO:0000256" key="2">
    <source>
        <dbReference type="ARBA" id="ARBA00007825"/>
    </source>
</evidence>
<keyword evidence="3" id="KW-0479">Metal-binding</keyword>
<keyword evidence="5" id="KW-0560">Oxidoreductase</keyword>
<dbReference type="InterPro" id="IPR039390">
    <property type="entry name" value="1_2-HQD/HQD"/>
</dbReference>
<gene>
    <name evidence="10" type="ORF">PCL_10867</name>
</gene>
<comment type="similarity">
    <text evidence="2">Belongs to the intradiol ring-cleavage dioxygenase family.</text>
</comment>
<dbReference type="InterPro" id="IPR000627">
    <property type="entry name" value="Intradiol_dOase_C"/>
</dbReference>
<dbReference type="GO" id="GO:0018576">
    <property type="term" value="F:catechol 1,2-dioxygenase activity"/>
    <property type="evidence" value="ECO:0007669"/>
    <property type="project" value="InterPro"/>
</dbReference>
<comment type="cofactor">
    <cofactor evidence="1">
        <name>Fe(3+)</name>
        <dbReference type="ChEBI" id="CHEBI:29034"/>
    </cofactor>
</comment>
<dbReference type="Pfam" id="PF00775">
    <property type="entry name" value="Dioxygenase_C"/>
    <property type="match status" value="1"/>
</dbReference>
<comment type="caution">
    <text evidence="10">The sequence shown here is derived from an EMBL/GenBank/DDBJ whole genome shotgun (WGS) entry which is preliminary data.</text>
</comment>
<dbReference type="InterPro" id="IPR015889">
    <property type="entry name" value="Intradiol_dOase_core"/>
</dbReference>
<evidence type="ECO:0000256" key="1">
    <source>
        <dbReference type="ARBA" id="ARBA00001965"/>
    </source>
</evidence>
<feature type="region of interest" description="Disordered" evidence="7">
    <location>
        <begin position="1"/>
        <end position="26"/>
    </location>
</feature>
<protein>
    <submittedName>
        <fullName evidence="10">Catechol dioxygenase</fullName>
    </submittedName>
</protein>
<organism evidence="10 11">
    <name type="scientific">Purpureocillium lilacinum</name>
    <name type="common">Paecilomyces lilacinus</name>
    <dbReference type="NCBI Taxonomy" id="33203"/>
    <lineage>
        <taxon>Eukaryota</taxon>
        <taxon>Fungi</taxon>
        <taxon>Dikarya</taxon>
        <taxon>Ascomycota</taxon>
        <taxon>Pezizomycotina</taxon>
        <taxon>Sordariomycetes</taxon>
        <taxon>Hypocreomycetidae</taxon>
        <taxon>Hypocreales</taxon>
        <taxon>Ophiocordycipitaceae</taxon>
        <taxon>Purpureocillium</taxon>
    </lineage>
</organism>
<dbReference type="EMBL" id="LCWV01000006">
    <property type="protein sequence ID" value="PWI72244.1"/>
    <property type="molecule type" value="Genomic_DNA"/>
</dbReference>
<dbReference type="GO" id="GO:0008199">
    <property type="term" value="F:ferric iron binding"/>
    <property type="evidence" value="ECO:0007669"/>
    <property type="project" value="InterPro"/>
</dbReference>
<evidence type="ECO:0000313" key="10">
    <source>
        <dbReference type="EMBL" id="PWI72244.1"/>
    </source>
</evidence>
<dbReference type="CDD" id="cd03461">
    <property type="entry name" value="1_2-HQD"/>
    <property type="match status" value="1"/>
</dbReference>
<dbReference type="PANTHER" id="PTHR33711">
    <property type="entry name" value="DIOXYGENASE, PUTATIVE (AFU_ORTHOLOGUE AFUA_2G02910)-RELATED"/>
    <property type="match status" value="1"/>
</dbReference>
<evidence type="ECO:0000256" key="6">
    <source>
        <dbReference type="ARBA" id="ARBA00023004"/>
    </source>
</evidence>
<dbReference type="Proteomes" id="UP000245956">
    <property type="component" value="Unassembled WGS sequence"/>
</dbReference>
<evidence type="ECO:0000256" key="7">
    <source>
        <dbReference type="SAM" id="MobiDB-lite"/>
    </source>
</evidence>
<evidence type="ECO:0000259" key="9">
    <source>
        <dbReference type="Pfam" id="PF04444"/>
    </source>
</evidence>
<dbReference type="Gene3D" id="2.60.130.10">
    <property type="entry name" value="Aromatic compound dioxygenase"/>
    <property type="match status" value="1"/>
</dbReference>
<name>A0A2U3ECI4_PURLI</name>
<feature type="domain" description="Intradiol ring-cleavage dioxygenases" evidence="8">
    <location>
        <begin position="211"/>
        <end position="344"/>
    </location>
</feature>
<keyword evidence="4 10" id="KW-0223">Dioxygenase</keyword>
<evidence type="ECO:0000256" key="5">
    <source>
        <dbReference type="ARBA" id="ARBA00023002"/>
    </source>
</evidence>
<dbReference type="InterPro" id="IPR050770">
    <property type="entry name" value="Intradiol_RC_Dioxygenase"/>
</dbReference>
<proteinExistence type="inferred from homology"/>
<evidence type="ECO:0000259" key="8">
    <source>
        <dbReference type="Pfam" id="PF00775"/>
    </source>
</evidence>
<evidence type="ECO:0000256" key="3">
    <source>
        <dbReference type="ARBA" id="ARBA00022723"/>
    </source>
</evidence>
<evidence type="ECO:0000256" key="4">
    <source>
        <dbReference type="ARBA" id="ARBA00022964"/>
    </source>
</evidence>
<dbReference type="InterPro" id="IPR007535">
    <property type="entry name" value="Catechol_dOase_N"/>
</dbReference>
<accession>A0A2U3ECI4</accession>
<dbReference type="Pfam" id="PF04444">
    <property type="entry name" value="Dioxygenase_N"/>
    <property type="match status" value="1"/>
</dbReference>
<evidence type="ECO:0000313" key="11">
    <source>
        <dbReference type="Proteomes" id="UP000245956"/>
    </source>
</evidence>
<dbReference type="AlphaFoldDB" id="A0A2U3ECI4"/>